<dbReference type="EMBL" id="KB007883">
    <property type="protein sequence ID" value="ELR22537.1"/>
    <property type="molecule type" value="Genomic_DNA"/>
</dbReference>
<organism evidence="2 3">
    <name type="scientific">Acanthamoeba castellanii (strain ATCC 30010 / Neff)</name>
    <dbReference type="NCBI Taxonomy" id="1257118"/>
    <lineage>
        <taxon>Eukaryota</taxon>
        <taxon>Amoebozoa</taxon>
        <taxon>Discosea</taxon>
        <taxon>Longamoebia</taxon>
        <taxon>Centramoebida</taxon>
        <taxon>Acanthamoebidae</taxon>
        <taxon>Acanthamoeba</taxon>
    </lineage>
</organism>
<dbReference type="AlphaFoldDB" id="L8HBC0"/>
<dbReference type="VEuPathDB" id="AmoebaDB:ACA1_142280"/>
<evidence type="ECO:0000313" key="3">
    <source>
        <dbReference type="Proteomes" id="UP000011083"/>
    </source>
</evidence>
<protein>
    <recommendedName>
        <fullName evidence="1">F-box domain-containing protein</fullName>
    </recommendedName>
</protein>
<dbReference type="SUPFAM" id="SSF81383">
    <property type="entry name" value="F-box domain"/>
    <property type="match status" value="1"/>
</dbReference>
<reference evidence="2 3" key="1">
    <citation type="journal article" date="2013" name="Genome Biol.">
        <title>Genome of Acanthamoeba castellanii highlights extensive lateral gene transfer and early evolution of tyrosine kinase signaling.</title>
        <authorList>
            <person name="Clarke M."/>
            <person name="Lohan A.J."/>
            <person name="Liu B."/>
            <person name="Lagkouvardos I."/>
            <person name="Roy S."/>
            <person name="Zafar N."/>
            <person name="Bertelli C."/>
            <person name="Schilde C."/>
            <person name="Kianianmomeni A."/>
            <person name="Burglin T.R."/>
            <person name="Frech C."/>
            <person name="Turcotte B."/>
            <person name="Kopec K.O."/>
            <person name="Synnott J.M."/>
            <person name="Choo C."/>
            <person name="Paponov I."/>
            <person name="Finkler A."/>
            <person name="Soon Heng Tan C."/>
            <person name="Hutchins A.P."/>
            <person name="Weinmeier T."/>
            <person name="Rattei T."/>
            <person name="Chu J.S."/>
            <person name="Gimenez G."/>
            <person name="Irimia M."/>
            <person name="Rigden D.J."/>
            <person name="Fitzpatrick D.A."/>
            <person name="Lorenzo-Morales J."/>
            <person name="Bateman A."/>
            <person name="Chiu C.H."/>
            <person name="Tang P."/>
            <person name="Hegemann P."/>
            <person name="Fromm H."/>
            <person name="Raoult D."/>
            <person name="Greub G."/>
            <person name="Miranda-Saavedra D."/>
            <person name="Chen N."/>
            <person name="Nash P."/>
            <person name="Ginger M.L."/>
            <person name="Horn M."/>
            <person name="Schaap P."/>
            <person name="Caler L."/>
            <person name="Loftus B."/>
        </authorList>
    </citation>
    <scope>NUCLEOTIDE SEQUENCE [LARGE SCALE GENOMIC DNA]</scope>
    <source>
        <strain evidence="2 3">Neff</strain>
    </source>
</reference>
<evidence type="ECO:0000313" key="2">
    <source>
        <dbReference type="EMBL" id="ELR22537.1"/>
    </source>
</evidence>
<dbReference type="Proteomes" id="UP000011083">
    <property type="component" value="Unassembled WGS sequence"/>
</dbReference>
<accession>L8HBC0</accession>
<dbReference type="GeneID" id="14923479"/>
<feature type="domain" description="F-box" evidence="1">
    <location>
        <begin position="59"/>
        <end position="106"/>
    </location>
</feature>
<proteinExistence type="predicted"/>
<dbReference type="RefSeq" id="XP_004349625.1">
    <property type="nucleotide sequence ID" value="XM_004349575.1"/>
</dbReference>
<evidence type="ECO:0000259" key="1">
    <source>
        <dbReference type="PROSITE" id="PS50181"/>
    </source>
</evidence>
<dbReference type="InterPro" id="IPR001810">
    <property type="entry name" value="F-box_dom"/>
</dbReference>
<gene>
    <name evidence="2" type="ORF">ACA1_142280</name>
</gene>
<dbReference type="InterPro" id="IPR036047">
    <property type="entry name" value="F-box-like_dom_sf"/>
</dbReference>
<dbReference type="Pfam" id="PF12937">
    <property type="entry name" value="F-box-like"/>
    <property type="match status" value="1"/>
</dbReference>
<name>L8HBC0_ACACF</name>
<keyword evidence="3" id="KW-1185">Reference proteome</keyword>
<sequence length="327" mass="35194">MAKLLEGGISPIALLAQEEQRQAEQKAGTSWSPLLKEAVDAKARSALELHNQGEGRDTSGPLAQLPPELLQALLAFLDYKSLLVLGQTCAWLYGVVMDRTLVMAKLLDRLGAVRAACWAMVSRSMAQHAARPPLAGIAAFEKVFHPDAPRMAVCASIRLFPLPKALSSFRDELPVVMASALSDKAVAIPPEVPAAGADINPFGRECEPDAWEDWSEPATRRISFSRLVPVASVADFDKIIRANETIKLYSKTKVEVCVPSAQHALGALAALVDCDQISLWHEPFFEKSGYAGCRFLVAGGGSGAVVQWEYYSNFCGGLYAGFSCGMG</sequence>
<dbReference type="Gene3D" id="1.20.1280.50">
    <property type="match status" value="1"/>
</dbReference>
<dbReference type="KEGG" id="acan:ACA1_142280"/>
<dbReference type="PROSITE" id="PS50181">
    <property type="entry name" value="FBOX"/>
    <property type="match status" value="1"/>
</dbReference>